<dbReference type="SMART" id="SM00487">
    <property type="entry name" value="DEXDc"/>
    <property type="match status" value="1"/>
</dbReference>
<evidence type="ECO:0000256" key="2">
    <source>
        <dbReference type="ARBA" id="ARBA00022801"/>
    </source>
</evidence>
<reference evidence="11 12" key="1">
    <citation type="submission" date="2024-03" db="EMBL/GenBank/DDBJ databases">
        <title>Human intestinal bacterial collection.</title>
        <authorList>
            <person name="Pauvert C."/>
            <person name="Hitch T.C.A."/>
            <person name="Clavel T."/>
        </authorList>
    </citation>
    <scope>NUCLEOTIDE SEQUENCE [LARGE SCALE GENOMIC DNA]</scope>
    <source>
        <strain evidence="11 12">CLA-AP-H29</strain>
    </source>
</reference>
<feature type="domain" description="Helicase ATP-binding" evidence="8">
    <location>
        <begin position="43"/>
        <end position="214"/>
    </location>
</feature>
<dbReference type="InterPro" id="IPR014001">
    <property type="entry name" value="Helicase_ATP-bd"/>
</dbReference>
<keyword evidence="4 7" id="KW-0067">ATP-binding</keyword>
<sequence>MEINGEQVNEIVNYADLGLSAEVMKAIDKKGYVRATPVQAGAIPYFMEWKDVIAKAPTGTGKTFAFGIPMVEHIDPESDAVQALVLAPTRELALQIQDELRDLCEFKEGVRSVCLYGGAPIEKQITTLKKHPQIVVATPGRLMDHMKRRTVKLDKVETVVLDEADRMLDMGFIHDVTRILDQIKSRKNLGLFSATISREVMDISWVYQRDPVEIVVRPDEENKPDIQQYRIDLEGRGDKLETMVALLEHGGYERAIAFCNTKNMTDRLSGLLQMRGISAQAIHGDIQQRIREKTLQTFREGKLRVLVATDVAARGLDIDDVDVVFNYDVPDEIEYYIHRIGRTGRAKRHGVAYTLVVGITEQMKMEQIAKNTRADITVLKYDKDGCLVPADGSPVQDPRK</sequence>
<proteinExistence type="inferred from homology"/>
<dbReference type="EC" id="3.6.4.-" evidence="11"/>
<dbReference type="PROSITE" id="PS51195">
    <property type="entry name" value="Q_MOTIF"/>
    <property type="match status" value="1"/>
</dbReference>
<dbReference type="Proteomes" id="UP001464378">
    <property type="component" value="Unassembled WGS sequence"/>
</dbReference>
<dbReference type="PANTHER" id="PTHR47959">
    <property type="entry name" value="ATP-DEPENDENT RNA HELICASE RHLE-RELATED"/>
    <property type="match status" value="1"/>
</dbReference>
<name>A0ABV1EBR0_9FIRM</name>
<evidence type="ECO:0000313" key="11">
    <source>
        <dbReference type="EMBL" id="MEQ2443876.1"/>
    </source>
</evidence>
<keyword evidence="1 7" id="KW-0547">Nucleotide-binding</keyword>
<keyword evidence="12" id="KW-1185">Reference proteome</keyword>
<accession>A0ABV1EBR0</accession>
<evidence type="ECO:0000256" key="3">
    <source>
        <dbReference type="ARBA" id="ARBA00022806"/>
    </source>
</evidence>
<dbReference type="GO" id="GO:0004386">
    <property type="term" value="F:helicase activity"/>
    <property type="evidence" value="ECO:0007669"/>
    <property type="project" value="UniProtKB-KW"/>
</dbReference>
<evidence type="ECO:0000259" key="10">
    <source>
        <dbReference type="PROSITE" id="PS51195"/>
    </source>
</evidence>
<dbReference type="RefSeq" id="WP_349231931.1">
    <property type="nucleotide sequence ID" value="NZ_JBBMFK010000016.1"/>
</dbReference>
<dbReference type="GO" id="GO:0016787">
    <property type="term" value="F:hydrolase activity"/>
    <property type="evidence" value="ECO:0007669"/>
    <property type="project" value="UniProtKB-KW"/>
</dbReference>
<feature type="domain" description="DEAD-box RNA helicase Q" evidence="10">
    <location>
        <begin position="12"/>
        <end position="40"/>
    </location>
</feature>
<evidence type="ECO:0000313" key="12">
    <source>
        <dbReference type="Proteomes" id="UP001464378"/>
    </source>
</evidence>
<organism evidence="11 12">
    <name type="scientific">Pseudoflavonifractor intestinihominis</name>
    <dbReference type="NCBI Taxonomy" id="3133171"/>
    <lineage>
        <taxon>Bacteria</taxon>
        <taxon>Bacillati</taxon>
        <taxon>Bacillota</taxon>
        <taxon>Clostridia</taxon>
        <taxon>Eubacteriales</taxon>
        <taxon>Oscillospiraceae</taxon>
        <taxon>Pseudoflavonifractor</taxon>
    </lineage>
</organism>
<comment type="caution">
    <text evidence="11">The sequence shown here is derived from an EMBL/GenBank/DDBJ whole genome shotgun (WGS) entry which is preliminary data.</text>
</comment>
<dbReference type="InterPro" id="IPR050079">
    <property type="entry name" value="DEAD_box_RNA_helicase"/>
</dbReference>
<evidence type="ECO:0000259" key="9">
    <source>
        <dbReference type="PROSITE" id="PS51194"/>
    </source>
</evidence>
<feature type="domain" description="Helicase C-terminal" evidence="9">
    <location>
        <begin position="225"/>
        <end position="387"/>
    </location>
</feature>
<dbReference type="CDD" id="cd00268">
    <property type="entry name" value="DEADc"/>
    <property type="match status" value="1"/>
</dbReference>
<dbReference type="InterPro" id="IPR044742">
    <property type="entry name" value="DEAD/DEAH_RhlB"/>
</dbReference>
<dbReference type="CDD" id="cd18787">
    <property type="entry name" value="SF2_C_DEAD"/>
    <property type="match status" value="1"/>
</dbReference>
<dbReference type="InterPro" id="IPR001650">
    <property type="entry name" value="Helicase_C-like"/>
</dbReference>
<evidence type="ECO:0000256" key="4">
    <source>
        <dbReference type="ARBA" id="ARBA00022840"/>
    </source>
</evidence>
<evidence type="ECO:0000256" key="7">
    <source>
        <dbReference type="RuleBase" id="RU000492"/>
    </source>
</evidence>
<evidence type="ECO:0000256" key="5">
    <source>
        <dbReference type="ARBA" id="ARBA00038437"/>
    </source>
</evidence>
<evidence type="ECO:0000259" key="8">
    <source>
        <dbReference type="PROSITE" id="PS51192"/>
    </source>
</evidence>
<dbReference type="PROSITE" id="PS00039">
    <property type="entry name" value="DEAD_ATP_HELICASE"/>
    <property type="match status" value="1"/>
</dbReference>
<dbReference type="InterPro" id="IPR000629">
    <property type="entry name" value="RNA-helicase_DEAD-box_CS"/>
</dbReference>
<evidence type="ECO:0000256" key="1">
    <source>
        <dbReference type="ARBA" id="ARBA00022741"/>
    </source>
</evidence>
<dbReference type="Pfam" id="PF00271">
    <property type="entry name" value="Helicase_C"/>
    <property type="match status" value="1"/>
</dbReference>
<gene>
    <name evidence="11" type="ORF">WMO64_10425</name>
</gene>
<keyword evidence="2 7" id="KW-0378">Hydrolase</keyword>
<dbReference type="PANTHER" id="PTHR47959:SF1">
    <property type="entry name" value="ATP-DEPENDENT RNA HELICASE DBPA"/>
    <property type="match status" value="1"/>
</dbReference>
<dbReference type="SUPFAM" id="SSF52540">
    <property type="entry name" value="P-loop containing nucleoside triphosphate hydrolases"/>
    <property type="match status" value="1"/>
</dbReference>
<evidence type="ECO:0000256" key="6">
    <source>
        <dbReference type="PROSITE-ProRule" id="PRU00552"/>
    </source>
</evidence>
<dbReference type="EMBL" id="JBBMFK010000016">
    <property type="protein sequence ID" value="MEQ2443876.1"/>
    <property type="molecule type" value="Genomic_DNA"/>
</dbReference>
<dbReference type="PROSITE" id="PS51192">
    <property type="entry name" value="HELICASE_ATP_BIND_1"/>
    <property type="match status" value="1"/>
</dbReference>
<dbReference type="SMART" id="SM00490">
    <property type="entry name" value="HELICc"/>
    <property type="match status" value="1"/>
</dbReference>
<keyword evidence="3 7" id="KW-0347">Helicase</keyword>
<dbReference type="InterPro" id="IPR027417">
    <property type="entry name" value="P-loop_NTPase"/>
</dbReference>
<dbReference type="InterPro" id="IPR011545">
    <property type="entry name" value="DEAD/DEAH_box_helicase_dom"/>
</dbReference>
<protein>
    <submittedName>
        <fullName evidence="11">DEAD/DEAH box helicase</fullName>
        <ecNumber evidence="11">3.6.4.-</ecNumber>
    </submittedName>
</protein>
<feature type="short sequence motif" description="Q motif" evidence="6">
    <location>
        <begin position="12"/>
        <end position="40"/>
    </location>
</feature>
<dbReference type="InterPro" id="IPR014014">
    <property type="entry name" value="RNA_helicase_DEAD_Q_motif"/>
</dbReference>
<dbReference type="Gene3D" id="3.40.50.300">
    <property type="entry name" value="P-loop containing nucleotide triphosphate hydrolases"/>
    <property type="match status" value="2"/>
</dbReference>
<comment type="similarity">
    <text evidence="5 7">Belongs to the DEAD box helicase family.</text>
</comment>
<dbReference type="Pfam" id="PF00270">
    <property type="entry name" value="DEAD"/>
    <property type="match status" value="1"/>
</dbReference>
<dbReference type="PROSITE" id="PS51194">
    <property type="entry name" value="HELICASE_CTER"/>
    <property type="match status" value="1"/>
</dbReference>